<keyword evidence="3" id="KW-1185">Reference proteome</keyword>
<gene>
    <name evidence="2" type="ORF">Scep_016824</name>
</gene>
<protein>
    <submittedName>
        <fullName evidence="2">Uncharacterized protein</fullName>
    </submittedName>
</protein>
<organism evidence="2 3">
    <name type="scientific">Stephania cephalantha</name>
    <dbReference type="NCBI Taxonomy" id="152367"/>
    <lineage>
        <taxon>Eukaryota</taxon>
        <taxon>Viridiplantae</taxon>
        <taxon>Streptophyta</taxon>
        <taxon>Embryophyta</taxon>
        <taxon>Tracheophyta</taxon>
        <taxon>Spermatophyta</taxon>
        <taxon>Magnoliopsida</taxon>
        <taxon>Ranunculales</taxon>
        <taxon>Menispermaceae</taxon>
        <taxon>Menispermoideae</taxon>
        <taxon>Cissampelideae</taxon>
        <taxon>Stephania</taxon>
    </lineage>
</organism>
<dbReference type="Proteomes" id="UP001419268">
    <property type="component" value="Unassembled WGS sequence"/>
</dbReference>
<feature type="region of interest" description="Disordered" evidence="1">
    <location>
        <begin position="1"/>
        <end position="39"/>
    </location>
</feature>
<dbReference type="EMBL" id="JBBNAG010000007">
    <property type="protein sequence ID" value="KAK9118731.1"/>
    <property type="molecule type" value="Genomic_DNA"/>
</dbReference>
<accession>A0AAP0ING6</accession>
<sequence length="196" mass="20722">MDLASKSRRAEGSRGTHRSTMRGLFEANPGGTAVDGPPRVKDHREIIRIAASDLVSFRHPKLVGFVPHDIMRRLNICLSHLVGFSDVSVSGVSSMARPKTRGNIPPHRAKAGEAKKRRVNKSKESHLDLGNVVGEGIGTSSVGVNGTVVVSRNGLGKCTEGSCTPIDSTQEGDEEATFDTSIHATDADATSFPGGP</sequence>
<evidence type="ECO:0000313" key="3">
    <source>
        <dbReference type="Proteomes" id="UP001419268"/>
    </source>
</evidence>
<reference evidence="2 3" key="1">
    <citation type="submission" date="2024-01" db="EMBL/GenBank/DDBJ databases">
        <title>Genome assemblies of Stephania.</title>
        <authorList>
            <person name="Yang L."/>
        </authorList>
    </citation>
    <scope>NUCLEOTIDE SEQUENCE [LARGE SCALE GENOMIC DNA]</scope>
    <source>
        <strain evidence="2">JXDWG</strain>
        <tissue evidence="2">Leaf</tissue>
    </source>
</reference>
<dbReference type="AlphaFoldDB" id="A0AAP0ING6"/>
<evidence type="ECO:0000313" key="2">
    <source>
        <dbReference type="EMBL" id="KAK9118731.1"/>
    </source>
</evidence>
<comment type="caution">
    <text evidence="2">The sequence shown here is derived from an EMBL/GenBank/DDBJ whole genome shotgun (WGS) entry which is preliminary data.</text>
</comment>
<proteinExistence type="predicted"/>
<name>A0AAP0ING6_9MAGN</name>
<evidence type="ECO:0000256" key="1">
    <source>
        <dbReference type="SAM" id="MobiDB-lite"/>
    </source>
</evidence>